<feature type="compositionally biased region" description="Pro residues" evidence="1">
    <location>
        <begin position="13"/>
        <end position="36"/>
    </location>
</feature>
<evidence type="ECO:0000313" key="3">
    <source>
        <dbReference type="Proteomes" id="UP001141434"/>
    </source>
</evidence>
<gene>
    <name evidence="2" type="ORF">NUU61_006929</name>
</gene>
<dbReference type="RefSeq" id="XP_056510256.1">
    <property type="nucleotide sequence ID" value="XM_056657456.1"/>
</dbReference>
<organism evidence="2 3">
    <name type="scientific">Penicillium alfredii</name>
    <dbReference type="NCBI Taxonomy" id="1506179"/>
    <lineage>
        <taxon>Eukaryota</taxon>
        <taxon>Fungi</taxon>
        <taxon>Dikarya</taxon>
        <taxon>Ascomycota</taxon>
        <taxon>Pezizomycotina</taxon>
        <taxon>Eurotiomycetes</taxon>
        <taxon>Eurotiomycetidae</taxon>
        <taxon>Eurotiales</taxon>
        <taxon>Aspergillaceae</taxon>
        <taxon>Penicillium</taxon>
    </lineage>
</organism>
<comment type="caution">
    <text evidence="2">The sequence shown here is derived from an EMBL/GenBank/DDBJ whole genome shotgun (WGS) entry which is preliminary data.</text>
</comment>
<feature type="compositionally biased region" description="Pro residues" evidence="1">
    <location>
        <begin position="136"/>
        <end position="155"/>
    </location>
</feature>
<feature type="compositionally biased region" description="Low complexity" evidence="1">
    <location>
        <begin position="1093"/>
        <end position="1105"/>
    </location>
</feature>
<feature type="region of interest" description="Disordered" evidence="1">
    <location>
        <begin position="467"/>
        <end position="601"/>
    </location>
</feature>
<dbReference type="OrthoDB" id="1883964at2759"/>
<feature type="region of interest" description="Disordered" evidence="1">
    <location>
        <begin position="1"/>
        <end position="179"/>
    </location>
</feature>
<name>A0A9W9F1W0_9EURO</name>
<reference evidence="2" key="2">
    <citation type="journal article" date="2023" name="IMA Fungus">
        <title>Comparative genomic study of the Penicillium genus elucidates a diverse pangenome and 15 lateral gene transfer events.</title>
        <authorList>
            <person name="Petersen C."/>
            <person name="Sorensen T."/>
            <person name="Nielsen M.R."/>
            <person name="Sondergaard T.E."/>
            <person name="Sorensen J.L."/>
            <person name="Fitzpatrick D.A."/>
            <person name="Frisvad J.C."/>
            <person name="Nielsen K.L."/>
        </authorList>
    </citation>
    <scope>NUCLEOTIDE SEQUENCE</scope>
    <source>
        <strain evidence="2">IBT 34128</strain>
    </source>
</reference>
<feature type="compositionally biased region" description="Pro residues" evidence="1">
    <location>
        <begin position="1078"/>
        <end position="1092"/>
    </location>
</feature>
<dbReference type="GeneID" id="81396625"/>
<feature type="compositionally biased region" description="Basic and acidic residues" evidence="1">
    <location>
        <begin position="1131"/>
        <end position="1144"/>
    </location>
</feature>
<feature type="compositionally biased region" description="Polar residues" evidence="1">
    <location>
        <begin position="631"/>
        <end position="647"/>
    </location>
</feature>
<feature type="compositionally biased region" description="Polar residues" evidence="1">
    <location>
        <begin position="255"/>
        <end position="268"/>
    </location>
</feature>
<feature type="compositionally biased region" description="Low complexity" evidence="1">
    <location>
        <begin position="539"/>
        <end position="550"/>
    </location>
</feature>
<feature type="compositionally biased region" description="Low complexity" evidence="1">
    <location>
        <begin position="484"/>
        <end position="497"/>
    </location>
</feature>
<dbReference type="AlphaFoldDB" id="A0A9W9F1W0"/>
<keyword evidence="3" id="KW-1185">Reference proteome</keyword>
<evidence type="ECO:0000256" key="1">
    <source>
        <dbReference type="SAM" id="MobiDB-lite"/>
    </source>
</evidence>
<feature type="compositionally biased region" description="Low complexity" evidence="1">
    <location>
        <begin position="91"/>
        <end position="109"/>
    </location>
</feature>
<accession>A0A9W9F1W0</accession>
<feature type="compositionally biased region" description="Pro residues" evidence="1">
    <location>
        <begin position="1109"/>
        <end position="1119"/>
    </location>
</feature>
<feature type="compositionally biased region" description="Acidic residues" evidence="1">
    <location>
        <begin position="511"/>
        <end position="520"/>
    </location>
</feature>
<protein>
    <submittedName>
        <fullName evidence="2">Uncharacterized protein</fullName>
    </submittedName>
</protein>
<feature type="compositionally biased region" description="Polar residues" evidence="1">
    <location>
        <begin position="346"/>
        <end position="381"/>
    </location>
</feature>
<feature type="compositionally biased region" description="Polar residues" evidence="1">
    <location>
        <begin position="392"/>
        <end position="405"/>
    </location>
</feature>
<feature type="region of interest" description="Disordered" evidence="1">
    <location>
        <begin position="192"/>
        <end position="414"/>
    </location>
</feature>
<dbReference type="Proteomes" id="UP001141434">
    <property type="component" value="Unassembled WGS sequence"/>
</dbReference>
<feature type="region of interest" description="Disordered" evidence="1">
    <location>
        <begin position="1073"/>
        <end position="1152"/>
    </location>
</feature>
<reference evidence="2" key="1">
    <citation type="submission" date="2022-11" db="EMBL/GenBank/DDBJ databases">
        <authorList>
            <person name="Petersen C."/>
        </authorList>
    </citation>
    <scope>NUCLEOTIDE SEQUENCE</scope>
    <source>
        <strain evidence="2">IBT 34128</strain>
    </source>
</reference>
<feature type="region of interest" description="Disordered" evidence="1">
    <location>
        <begin position="627"/>
        <end position="649"/>
    </location>
</feature>
<sequence length="1152" mass="125608">MYGSNQPGQPEWRLPPRPPRQPVSQLPPPPPNPPPASSATYTPATYGPISTPSASPGVSPVTGAGVDTRTWGVRYNQHQSQTPPPVPPRPAGANEPPFAHAQSQSQSQSPVANFPSAPFHGFQSASELDPPYISTAPPPPYTRHPAESVPPPPPKIPEHPQNDAQPGSQAARPPLLSQGSAPAALAALYGFPPSAAGRIGGAPTSSSALGPGTPSDWEHLGPTPGDIDDENVFSPHRSPSPIPEAAQTPPGYSTGVPNTSLSAESSAPPTRDRTNTAHSIVSRADTWERGDPTSPVSPATTQGRQSPAPPIRVNTTDSDHSMDSHSESIDNVIDAWVRPLSPPNKRANSNPEASASLTESLSPVNQNSPKESSESAQTNVITAGHARVESNAIASPTDRQGSVTLPKNEDPYADLEPWFKSSLTRYVAMLRKEAVADSDEERYKIFTAFTAKETKLREILYNIEHEPQETRTIAQAPLPSPQHSSPKPAEPKSPAESGLIPVESEIASSTEDLDDTDDLGSEYSSGGRPVQAKRARRASSSLPKLFPLSSEAGPAPRPPRTSSLRLSMDPIHKQTREPLATNPPRPIYTPFQYTEGPQRGSDDLTFDRPAYQAYSDLRQASAVSGRVMANAPTSAPRSRSNTATSLAPSERDETFMGVIRRRSLAYVNTDRRNNPLPALPPLPESLRQNRPNNPVEGLRTLVWTPMDQKPEGSWHITTREGFEKFHDDFSYIQTTIDNWEAAAHPRRQKLEEDRTVRQEESEAQIDNLFNEKEIGYADINTLEEEFRQTEARAQLGEERQEVEDFITQVFNPLDERLKTEISALRKSYDAALGQLDREQKGKKSSLTEQCSPSRTMKMVNEIHSKLEIRFQKRLEIALDCERRRKKAERRPLVFMGDMASLRKLDGDFDQMEKRNILEAAKDRDDRANRLMDSFDDAILHGLGMNQSLLDELGSKVARLDPTALHTCGLPDSEIEQILKSAATFAASLRADSEAILRSSGVADMALNDADYSVSAAEAQYADSESDVLPRLEAEKTKEDSKIQTELASKLDSIQKGPMEVEETIQRLLKSLKEAPPAAARPPPTETPAPAPALAPARAPASLPASVSPGPRPQTTPAPAPVENKSSEEDEHQERLRKALEDAKKRNAARNKS</sequence>
<evidence type="ECO:0000313" key="2">
    <source>
        <dbReference type="EMBL" id="KAJ5092059.1"/>
    </source>
</evidence>
<proteinExistence type="predicted"/>
<dbReference type="EMBL" id="JAPMSZ010000009">
    <property type="protein sequence ID" value="KAJ5092059.1"/>
    <property type="molecule type" value="Genomic_DNA"/>
</dbReference>
<feature type="compositionally biased region" description="Basic and acidic residues" evidence="1">
    <location>
        <begin position="317"/>
        <end position="328"/>
    </location>
</feature>
<feature type="compositionally biased region" description="Polar residues" evidence="1">
    <location>
        <begin position="294"/>
        <end position="305"/>
    </location>
</feature>